<feature type="compositionally biased region" description="Gly residues" evidence="5">
    <location>
        <begin position="835"/>
        <end position="859"/>
    </location>
</feature>
<proteinExistence type="predicted"/>
<evidence type="ECO:0000256" key="1">
    <source>
        <dbReference type="ARBA" id="ARBA00022723"/>
    </source>
</evidence>
<dbReference type="InterPro" id="IPR004332">
    <property type="entry name" value="Transposase_MuDR"/>
</dbReference>
<feature type="region of interest" description="Disordered" evidence="5">
    <location>
        <begin position="751"/>
        <end position="898"/>
    </location>
</feature>
<feature type="compositionally biased region" description="Low complexity" evidence="5">
    <location>
        <begin position="860"/>
        <end position="870"/>
    </location>
</feature>
<evidence type="ECO:0000259" key="6">
    <source>
        <dbReference type="PROSITE" id="PS50966"/>
    </source>
</evidence>
<dbReference type="InterPro" id="IPR018289">
    <property type="entry name" value="MULE_transposase_dom"/>
</dbReference>
<evidence type="ECO:0000313" key="7">
    <source>
        <dbReference type="EMBL" id="KAK9277329.1"/>
    </source>
</evidence>
<comment type="caution">
    <text evidence="7">The sequence shown here is derived from an EMBL/GenBank/DDBJ whole genome shotgun (WGS) entry which is preliminary data.</text>
</comment>
<dbReference type="InterPro" id="IPR007527">
    <property type="entry name" value="Znf_SWIM"/>
</dbReference>
<protein>
    <recommendedName>
        <fullName evidence="6">SWIM-type domain-containing protein</fullName>
    </recommendedName>
</protein>
<evidence type="ECO:0000313" key="8">
    <source>
        <dbReference type="Proteomes" id="UP001415857"/>
    </source>
</evidence>
<dbReference type="GO" id="GO:0008270">
    <property type="term" value="F:zinc ion binding"/>
    <property type="evidence" value="ECO:0007669"/>
    <property type="project" value="UniProtKB-KW"/>
</dbReference>
<dbReference type="SMART" id="SM00575">
    <property type="entry name" value="ZnF_PMZ"/>
    <property type="match status" value="1"/>
</dbReference>
<feature type="compositionally biased region" description="Polar residues" evidence="5">
    <location>
        <begin position="880"/>
        <end position="898"/>
    </location>
</feature>
<organism evidence="7 8">
    <name type="scientific">Liquidambar formosana</name>
    <name type="common">Formosan gum</name>
    <dbReference type="NCBI Taxonomy" id="63359"/>
    <lineage>
        <taxon>Eukaryota</taxon>
        <taxon>Viridiplantae</taxon>
        <taxon>Streptophyta</taxon>
        <taxon>Embryophyta</taxon>
        <taxon>Tracheophyta</taxon>
        <taxon>Spermatophyta</taxon>
        <taxon>Magnoliopsida</taxon>
        <taxon>eudicotyledons</taxon>
        <taxon>Gunneridae</taxon>
        <taxon>Pentapetalae</taxon>
        <taxon>Saxifragales</taxon>
        <taxon>Altingiaceae</taxon>
        <taxon>Liquidambar</taxon>
    </lineage>
</organism>
<dbReference type="Pfam" id="PF10551">
    <property type="entry name" value="MULE"/>
    <property type="match status" value="1"/>
</dbReference>
<dbReference type="PANTHER" id="PTHR31973">
    <property type="entry name" value="POLYPROTEIN, PUTATIVE-RELATED"/>
    <property type="match status" value="1"/>
</dbReference>
<gene>
    <name evidence="7" type="ORF">L1049_006870</name>
</gene>
<dbReference type="PROSITE" id="PS50966">
    <property type="entry name" value="ZF_SWIM"/>
    <property type="match status" value="1"/>
</dbReference>
<reference evidence="7 8" key="1">
    <citation type="journal article" date="2024" name="Plant J.">
        <title>Genome sequences and population genomics reveal climatic adaptation and genomic divergence between two closely related sweetgum species.</title>
        <authorList>
            <person name="Xu W.Q."/>
            <person name="Ren C.Q."/>
            <person name="Zhang X.Y."/>
            <person name="Comes H.P."/>
            <person name="Liu X.H."/>
            <person name="Li Y.G."/>
            <person name="Kettle C.J."/>
            <person name="Jalonen R."/>
            <person name="Gaisberger H."/>
            <person name="Ma Y.Z."/>
            <person name="Qiu Y.X."/>
        </authorList>
    </citation>
    <scope>NUCLEOTIDE SEQUENCE [LARGE SCALE GENOMIC DNA]</scope>
    <source>
        <strain evidence="7">Hangzhou</strain>
    </source>
</reference>
<sequence length="898" mass="101041">MEDGLNGRMTARVDDAWMEEWLAAGMAQMVHDETRAVDDLDEVDGVDEAYGVDGVDEVDEWMEDSDESGSDSEISVRSERILFGDPDEDNLTDSEGIHNEDVEALIDVAIRQRDVGGGAANVVGAGEVGGGESGSVQNMGWISFPECDVESDYAPSDELVSLPSDSDDDILIKRDVLYNRDRDLENPKLILGMKFGKYEEFRELLRKYSIVKGFDLKFKKNNAKKITAECKKLCGWRIHASWTTNKKYFQIKNYQPKHGRGCGRNFKNTQACSTWLAHYYLEKVRDNPEWNLKAMRKTIKRELMIDVSKTKVYRTKRKALQMIEGKHLEQYNMLWDYCHAIRTKNPTSYVQMKVERYHPQLPTAFQRLFISFAAQIRGFLAGCRPFIGLDGCFLKGCYGGQLLSAVGRDGNNQMFPVAMAVVEAETKETWNWFMRNLLQAIDCHDYKTVTFISDRQKGLVDTFKVMMPGADHRYCLRHMYSNFKEKHKGQDLKDLMWKAASCYTVHEFETHMEAIKKVSVDAYNWLLTNHPSVWSRSHFSPRSKCDMLCNNPSESWNKYILEAREKPIITMLEMIRRQLMNRFQVRKQEMEKWEGPLCPKIQEKFDRVKEDARHCEVIYAGDGIYEIEYKGQTTVVNLGARTCMCRKWEVTGIPCSHAVAAILRASMNPEDFVDECYHKVTNGMAYAPMIYPIGDPTNWAASGCEPVGPPPYRKAPGRPKKARKKGQDETPAGTAVNRKNNTVKCKNCKNFGHNSRSCKSTPVIEEVREGSRGKGGRPPINRGGRPPINRGGRNGGDVIRGGRGEGPGRSVRGRGRRGRGEGMGRGVRGRERGGSARGRGRGSTGEGSDRGGSGEGNGRGESSSGRGPTGQVMHVLWYPSTATECQSGPNTQASTTGH</sequence>
<keyword evidence="2 4" id="KW-0863">Zinc-finger</keyword>
<evidence type="ECO:0000256" key="3">
    <source>
        <dbReference type="ARBA" id="ARBA00022833"/>
    </source>
</evidence>
<feature type="region of interest" description="Disordered" evidence="5">
    <location>
        <begin position="709"/>
        <end position="738"/>
    </location>
</feature>
<feature type="compositionally biased region" description="Gly residues" evidence="5">
    <location>
        <begin position="792"/>
        <end position="807"/>
    </location>
</feature>
<evidence type="ECO:0000256" key="5">
    <source>
        <dbReference type="SAM" id="MobiDB-lite"/>
    </source>
</evidence>
<dbReference type="AlphaFoldDB" id="A0AAP0WRX5"/>
<dbReference type="EMBL" id="JBBPBK010000010">
    <property type="protein sequence ID" value="KAK9277329.1"/>
    <property type="molecule type" value="Genomic_DNA"/>
</dbReference>
<feature type="compositionally biased region" description="Low complexity" evidence="5">
    <location>
        <begin position="777"/>
        <end position="791"/>
    </location>
</feature>
<dbReference type="Proteomes" id="UP001415857">
    <property type="component" value="Unassembled WGS sequence"/>
</dbReference>
<accession>A0AAP0WRX5</accession>
<evidence type="ECO:0000256" key="4">
    <source>
        <dbReference type="PROSITE-ProRule" id="PRU00325"/>
    </source>
</evidence>
<feature type="compositionally biased region" description="Basic residues" evidence="5">
    <location>
        <begin position="715"/>
        <end position="724"/>
    </location>
</feature>
<feature type="domain" description="SWIM-type" evidence="6">
    <location>
        <begin position="625"/>
        <end position="666"/>
    </location>
</feature>
<feature type="compositionally biased region" description="Basic and acidic residues" evidence="5">
    <location>
        <begin position="818"/>
        <end position="834"/>
    </location>
</feature>
<dbReference type="Pfam" id="PF03108">
    <property type="entry name" value="DBD_Tnp_Mut"/>
    <property type="match status" value="1"/>
</dbReference>
<name>A0AAP0WRX5_LIQFO</name>
<evidence type="ECO:0000256" key="2">
    <source>
        <dbReference type="ARBA" id="ARBA00022771"/>
    </source>
</evidence>
<dbReference type="Pfam" id="PF04434">
    <property type="entry name" value="SWIM"/>
    <property type="match status" value="1"/>
</dbReference>
<keyword evidence="1" id="KW-0479">Metal-binding</keyword>
<dbReference type="PANTHER" id="PTHR31973:SF187">
    <property type="entry name" value="MUTATOR TRANSPOSASE MUDRA PROTEIN"/>
    <property type="match status" value="1"/>
</dbReference>
<keyword evidence="8" id="KW-1185">Reference proteome</keyword>
<keyword evidence="3" id="KW-0862">Zinc</keyword>
<dbReference type="InterPro" id="IPR006564">
    <property type="entry name" value="Znf_PMZ"/>
</dbReference>